<reference evidence="1 2" key="1">
    <citation type="submission" date="2014-05" db="EMBL/GenBank/DDBJ databases">
        <title>Pseudomonas simiae WCS417.</title>
        <authorList>
            <person name="Berendsen R.L."/>
        </authorList>
    </citation>
    <scope>NUCLEOTIDE SEQUENCE [LARGE SCALE GENOMIC DNA]</scope>
    <source>
        <strain evidence="1 2">WCS417</strain>
    </source>
</reference>
<dbReference type="InterPro" id="IPR010710">
    <property type="entry name" value="DUF1289"/>
</dbReference>
<protein>
    <submittedName>
        <fullName evidence="1">Fe-S oxidoreductase</fullName>
    </submittedName>
</protein>
<accession>A0A1N7U361</accession>
<dbReference type="AlphaFoldDB" id="A0A1N7U361"/>
<dbReference type="OrthoDB" id="8911262at2"/>
<sequence>MSSTKDPCISVCKFSDAICLGCGRSKREIRAWKKLDKVDKRTVLAEAELRLLALGTTGRRKSK</sequence>
<dbReference type="Proteomes" id="UP000027308">
    <property type="component" value="Chromosome"/>
</dbReference>
<gene>
    <name evidence="1" type="ORF">PS417_22255</name>
</gene>
<dbReference type="eggNOG" id="COG3313">
    <property type="taxonomic scope" value="Bacteria"/>
</dbReference>
<evidence type="ECO:0000313" key="1">
    <source>
        <dbReference type="EMBL" id="AIB38255.1"/>
    </source>
</evidence>
<proteinExistence type="predicted"/>
<dbReference type="RefSeq" id="WP_010208148.1">
    <property type="nucleotide sequence ID" value="NZ_CP005975.1"/>
</dbReference>
<organism evidence="1 2">
    <name type="scientific">Pseudomonas simiae</name>
    <dbReference type="NCBI Taxonomy" id="321846"/>
    <lineage>
        <taxon>Bacteria</taxon>
        <taxon>Pseudomonadati</taxon>
        <taxon>Pseudomonadota</taxon>
        <taxon>Gammaproteobacteria</taxon>
        <taxon>Pseudomonadales</taxon>
        <taxon>Pseudomonadaceae</taxon>
        <taxon>Pseudomonas</taxon>
    </lineage>
</organism>
<evidence type="ECO:0000313" key="2">
    <source>
        <dbReference type="Proteomes" id="UP000027308"/>
    </source>
</evidence>
<name>A0A1N7U361_9PSED</name>
<dbReference type="EMBL" id="CP007637">
    <property type="protein sequence ID" value="AIB38255.1"/>
    <property type="molecule type" value="Genomic_DNA"/>
</dbReference>
<dbReference type="Pfam" id="PF06945">
    <property type="entry name" value="DUF1289"/>
    <property type="match status" value="1"/>
</dbReference>